<evidence type="ECO:0000256" key="10">
    <source>
        <dbReference type="ARBA" id="ARBA00045743"/>
    </source>
</evidence>
<keyword evidence="13" id="KW-1185">Reference proteome</keyword>
<comment type="catalytic activity">
    <reaction evidence="1">
        <text>alpha-D-galactose = beta-D-galactose</text>
        <dbReference type="Rhea" id="RHEA:28675"/>
        <dbReference type="ChEBI" id="CHEBI:27667"/>
        <dbReference type="ChEBI" id="CHEBI:28061"/>
        <dbReference type="EC" id="5.1.3.3"/>
    </reaction>
    <physiologicalReaction direction="right-to-left" evidence="1">
        <dbReference type="Rhea" id="RHEA:28677"/>
    </physiologicalReaction>
</comment>
<evidence type="ECO:0000256" key="8">
    <source>
        <dbReference type="ARBA" id="ARBA00023277"/>
    </source>
</evidence>
<dbReference type="GO" id="GO:0012505">
    <property type="term" value="C:endomembrane system"/>
    <property type="evidence" value="ECO:0007669"/>
    <property type="project" value="UniProtKB-ARBA"/>
</dbReference>
<dbReference type="InterPro" id="IPR014718">
    <property type="entry name" value="GH-type_carb-bd"/>
</dbReference>
<feature type="signal peptide" evidence="11">
    <location>
        <begin position="1"/>
        <end position="20"/>
    </location>
</feature>
<evidence type="ECO:0000256" key="7">
    <source>
        <dbReference type="ARBA" id="ARBA00023235"/>
    </source>
</evidence>
<dbReference type="Gene3D" id="2.70.98.10">
    <property type="match status" value="1"/>
</dbReference>
<dbReference type="PANTHER" id="PTHR10091:SF0">
    <property type="entry name" value="GALACTOSE MUTAROTASE"/>
    <property type="match status" value="1"/>
</dbReference>
<dbReference type="PANTHER" id="PTHR10091">
    <property type="entry name" value="ALDOSE-1-EPIMERASE"/>
    <property type="match status" value="1"/>
</dbReference>
<dbReference type="AlphaFoldDB" id="A0A915EZL2"/>
<protein>
    <recommendedName>
        <fullName evidence="4">Galactose mutarotase</fullName>
    </recommendedName>
    <alternativeName>
        <fullName evidence="9">Aldose 1-epimerase</fullName>
    </alternativeName>
</protein>
<dbReference type="GO" id="GO:0006006">
    <property type="term" value="P:glucose metabolic process"/>
    <property type="evidence" value="ECO:0007669"/>
    <property type="project" value="TreeGrafter"/>
</dbReference>
<dbReference type="SUPFAM" id="SSF74650">
    <property type="entry name" value="Galactose mutarotase-like"/>
    <property type="match status" value="1"/>
</dbReference>
<dbReference type="SUPFAM" id="SSF50911">
    <property type="entry name" value="Mannose 6-phosphate receptor domain"/>
    <property type="match status" value="1"/>
</dbReference>
<dbReference type="InterPro" id="IPR009011">
    <property type="entry name" value="Man6P_isomerase_rcpt-bd_dom_sf"/>
</dbReference>
<dbReference type="InterPro" id="IPR047215">
    <property type="entry name" value="Galactose_mutarotase-like"/>
</dbReference>
<dbReference type="GO" id="GO:0005737">
    <property type="term" value="C:cytoplasm"/>
    <property type="evidence" value="ECO:0007669"/>
    <property type="project" value="UniProtKB-ARBA"/>
</dbReference>
<dbReference type="Pfam" id="PF07915">
    <property type="entry name" value="PRKCSH"/>
    <property type="match status" value="1"/>
</dbReference>
<keyword evidence="6" id="KW-1015">Disulfide bond</keyword>
<dbReference type="GO" id="GO:0033499">
    <property type="term" value="P:galactose catabolic process via UDP-galactose, Leloir pathway"/>
    <property type="evidence" value="ECO:0007669"/>
    <property type="project" value="TreeGrafter"/>
</dbReference>
<dbReference type="InterPro" id="IPR011013">
    <property type="entry name" value="Gal_mutarotase_sf_dom"/>
</dbReference>
<comment type="similarity">
    <text evidence="3">Belongs to the aldose epimerase family.</text>
</comment>
<organism evidence="13 14">
    <name type="scientific">Echinococcus canadensis</name>
    <dbReference type="NCBI Taxonomy" id="519352"/>
    <lineage>
        <taxon>Eukaryota</taxon>
        <taxon>Metazoa</taxon>
        <taxon>Spiralia</taxon>
        <taxon>Lophotrochozoa</taxon>
        <taxon>Platyhelminthes</taxon>
        <taxon>Cestoda</taxon>
        <taxon>Eucestoda</taxon>
        <taxon>Cyclophyllidea</taxon>
        <taxon>Taeniidae</taxon>
        <taxon>Echinococcus</taxon>
        <taxon>Echinococcus canadensis group</taxon>
    </lineage>
</organism>
<keyword evidence="5 11" id="KW-0732">Signal</keyword>
<evidence type="ECO:0000256" key="1">
    <source>
        <dbReference type="ARBA" id="ARBA00001712"/>
    </source>
</evidence>
<comment type="pathway">
    <text evidence="2">Carbohydrate metabolism; galactose metabolism.</text>
</comment>
<dbReference type="PROSITE" id="PS51914">
    <property type="entry name" value="MRH"/>
    <property type="match status" value="1"/>
</dbReference>
<dbReference type="PROSITE" id="PS00545">
    <property type="entry name" value="ALDOSE_1_EPIMERASE"/>
    <property type="match status" value="1"/>
</dbReference>
<dbReference type="InterPro" id="IPR044865">
    <property type="entry name" value="MRH_dom"/>
</dbReference>
<dbReference type="GO" id="GO:0004034">
    <property type="term" value="F:aldose 1-epimerase activity"/>
    <property type="evidence" value="ECO:0007669"/>
    <property type="project" value="UniProtKB-EC"/>
</dbReference>
<keyword evidence="8" id="KW-0119">Carbohydrate metabolism</keyword>
<dbReference type="InterPro" id="IPR012913">
    <property type="entry name" value="OS9-like_dom"/>
</dbReference>
<proteinExistence type="inferred from homology"/>
<dbReference type="CDD" id="cd09019">
    <property type="entry name" value="galactose_mutarotase_like"/>
    <property type="match status" value="1"/>
</dbReference>
<feature type="chain" id="PRO_5037367581" description="Galactose mutarotase" evidence="11">
    <location>
        <begin position="21"/>
        <end position="973"/>
    </location>
</feature>
<dbReference type="WBParaSite" id="maker-E.canG7_contigs_6081-snap-gene-4.78-mRNA-1">
    <property type="protein sequence ID" value="maker-E.canG7_contigs_6081-snap-gene-4.78-mRNA-1"/>
    <property type="gene ID" value="EcG7_00043"/>
</dbReference>
<evidence type="ECO:0000256" key="5">
    <source>
        <dbReference type="ARBA" id="ARBA00022729"/>
    </source>
</evidence>
<dbReference type="GO" id="GO:0030246">
    <property type="term" value="F:carbohydrate binding"/>
    <property type="evidence" value="ECO:0007669"/>
    <property type="project" value="InterPro"/>
</dbReference>
<accession>A0A915EZL2</accession>
<evidence type="ECO:0000256" key="2">
    <source>
        <dbReference type="ARBA" id="ARBA00004947"/>
    </source>
</evidence>
<name>A0A915EZL2_9CEST</name>
<feature type="domain" description="MRH" evidence="12">
    <location>
        <begin position="91"/>
        <end position="208"/>
    </location>
</feature>
<dbReference type="InterPro" id="IPR008183">
    <property type="entry name" value="Aldose_1/G6P_1-epimerase"/>
</dbReference>
<evidence type="ECO:0000256" key="6">
    <source>
        <dbReference type="ARBA" id="ARBA00023157"/>
    </source>
</evidence>
<dbReference type="InterPro" id="IPR018052">
    <property type="entry name" value="Ald1_epimerase_CS"/>
</dbReference>
<sequence length="973" mass="110086">MGFFMFMVFIFIYICGFVSTDNDLPIYNIKIRREFVKLSEVQGNHFEVVSVTGQQFSCIVPNITKQNKYPSLVLRNTSDDIQTVFASWNTSSCLNWFAGWWTYELCIGREILQYHKDKDVVLTSTSLGSFAKDFDWGQAEKSDLQVRNRYHSQFYDQGSTCDVTGRPRSTEVQFFCQYYTPTPAIIEVSEVATCSYIVRVASADLCIIPALTPRQELKPSDIVCSPSLSDESYLRFVGAQKQKVLEHKQLEEERSFQSMLPLLYVRRRFVQERVLYARRTYRKRLEMEHLHAARKLRRQCINFLKMVENNFDPINNALFDMTLLQPEPIVTNFGELNSDSLVQLLKNILSFKISHESESRNFGVEDSVSANKLRAHNQTLEIARLLLDRMRSSFENSLGAGQRPKTMAMLNGFLNLLRNLVQLTSTRGLVEVRLAIEHRHPRRLYGPFSGNPEFYDFYRSSQLAAERAILNILNSTILLSRNAVKIIYLQMYVSTLMSSDYSNKVPVQFLFDEDPQDANVAESTKTVNLFQEALSSPKLQSVLRLLPAKERQAVILKAAIRTLDDDTLALVISEVSSLVSDETITMMEDWGRTSRGAPVKRLTISPILSEKLATGADAETWTKVRSTILSYGAAIQQLWIPGFTDTGGRRKANLGVADVVLGYSDIAGYEKNPAYHGVIVGRVAGRVSNAKFTIPIELDASISTAYKLPKNQQKKHCLHGGNTGLTFRLWDIVDVKKDSVKLKVTSVDGEDGFPGNLTAYVTYRLSVNEEDQHVCLSIDYFANITDGICPINLTNHTYFNLAGHRAGPDALDRHMVCIQADKMCECDAEHIPTGRLVKVGRVDGTDLNQLTCLKEGLRKIHPPPQQGFDEYYVFRDLPADEAKAIVVEPNSCRRLELFTDQLGVQFYTGNCLDPKTDPVGKDTYSYLPHAGLCLEAQGFPDAVNRSNFPKQFVTPTGMCYVQKTRYEFSVQKN</sequence>
<dbReference type="Pfam" id="PF01263">
    <property type="entry name" value="Aldose_epim"/>
    <property type="match status" value="1"/>
</dbReference>
<evidence type="ECO:0000256" key="4">
    <source>
        <dbReference type="ARBA" id="ARBA00021023"/>
    </source>
</evidence>
<dbReference type="Proteomes" id="UP000887562">
    <property type="component" value="Unplaced"/>
</dbReference>
<evidence type="ECO:0000313" key="13">
    <source>
        <dbReference type="Proteomes" id="UP000887562"/>
    </source>
</evidence>
<evidence type="ECO:0000256" key="11">
    <source>
        <dbReference type="SAM" id="SignalP"/>
    </source>
</evidence>
<evidence type="ECO:0000259" key="12">
    <source>
        <dbReference type="PROSITE" id="PS51914"/>
    </source>
</evidence>
<evidence type="ECO:0000256" key="3">
    <source>
        <dbReference type="ARBA" id="ARBA00006206"/>
    </source>
</evidence>
<comment type="function">
    <text evidence="10">Mutarotase that catalyzes the interconversion of beta-D-galactose and alpha-D-galactose during galactose metabolism. Beta-D-galactose is metabolized in the liver into glucose 1-phosphate, the primary metabolic fuel, by the action of four enzymes that constitute the Leloir pathway: GALM, GALK1 (galactokinase), GALT (galactose-1-phosphate uridylyltransferase) and GALE (UDP-galactose-4'-epimerase). Involved in the maintenance of the equilibrium between the beta- and alpha-anomers of galactose, therefore ensuring a sufficient supply of the alpha-anomer for GALK1. Also active on D-glucose although shows a preference for galactose over glucose.</text>
</comment>
<reference evidence="14" key="1">
    <citation type="submission" date="2022-11" db="UniProtKB">
        <authorList>
            <consortium name="WormBaseParasite"/>
        </authorList>
    </citation>
    <scope>IDENTIFICATION</scope>
</reference>
<evidence type="ECO:0000256" key="9">
    <source>
        <dbReference type="ARBA" id="ARBA00032729"/>
    </source>
</evidence>
<keyword evidence="7" id="KW-0413">Isomerase</keyword>
<evidence type="ECO:0000313" key="14">
    <source>
        <dbReference type="WBParaSite" id="maker-E.canG7_contigs_6081-snap-gene-4.78-mRNA-1"/>
    </source>
</evidence>
<dbReference type="Gene3D" id="2.70.130.10">
    <property type="entry name" value="Mannose-6-phosphate receptor binding domain"/>
    <property type="match status" value="1"/>
</dbReference>